<dbReference type="Gene3D" id="1.10.357.50">
    <property type="match status" value="1"/>
</dbReference>
<dbReference type="GO" id="GO:0006887">
    <property type="term" value="P:exocytosis"/>
    <property type="evidence" value="ECO:0007669"/>
    <property type="project" value="InterPro"/>
</dbReference>
<dbReference type="AlphaFoldDB" id="A0A673BGX5"/>
<sequence>MFSTLRSFCTCTSSRDTDSTDFSSPFSDCYSRFSALTTMRTRSGTAESGDGFKGKCSPDQSDRTTGGRRIKFPKFQKFFGGRSPPAENIATTDGRPSPREDEPPKVTRTFEQNLEDLHLSDASQLLIEREDDLFLAITEAEPLRGWEDEVNKLAANHKALEGPILQALSLSLSPQDISSEALTSAVKAVCQEEEQDQRWAQRSRTPPQWRPSGWRNRHDLALRVLVEERLDNPSTPPADQVRHSSIQADVCSMGRQLKEDLLTVVERVKGCYPPEMDICNFYAKLYHQTLSTRLRKIADFGLGDQDCTFLLRLVNEFYPEILQKPQITANINTKALGKLLPEDLLKPLEEQYLNKHQAELTKYIDRVLEGARQMWLNGEEPKNEDGCYVSPVAIDIIQFINGAVTSAETVLADQHKAQTITNHLKELLQRYKSFQEEVTRQNKANSAPIIKANLDCIEHFRDFLITKSQLFPGDVQERCLSVLNEMKQAAHAYLLTPVHIDLKPQYRKMGTSDWLKGLSFEKLQDRLKDKIQHLQGSGLHGHQGLMSQFHVEVTAEYVKRLLKGEVKLKDRQQQEKAYLTVKDNAEKLHSLFMQMGSQEVWLRDVLIRIAEVLKLQDLAAIQVHVALLGTDYPDLSEKHVTSLLKLKTNLTKANRRTVKETLMETVKEASVEGTRPFFCRVQVK</sequence>
<evidence type="ECO:0000256" key="2">
    <source>
        <dbReference type="SAM" id="Coils"/>
    </source>
</evidence>
<accession>A0A673BGX5</accession>
<dbReference type="Pfam" id="PF06046">
    <property type="entry name" value="Sec6"/>
    <property type="match status" value="1"/>
</dbReference>
<dbReference type="Gene3D" id="1.10.357.70">
    <property type="entry name" value="Exocyst complex component Sec6, C-terminal domain"/>
    <property type="match status" value="1"/>
</dbReference>
<comment type="similarity">
    <text evidence="1">Belongs to the SEC6 family.</text>
</comment>
<feature type="compositionally biased region" description="Basic and acidic residues" evidence="3">
    <location>
        <begin position="96"/>
        <end position="105"/>
    </location>
</feature>
<dbReference type="InterPro" id="IPR010326">
    <property type="entry name" value="EXOC3/Sec6"/>
</dbReference>
<dbReference type="FunCoup" id="A0A673BGX5">
    <property type="interactions" value="290"/>
</dbReference>
<gene>
    <name evidence="4" type="primary">tnfaip2b</name>
</gene>
<dbReference type="OrthoDB" id="190098at2759"/>
<reference evidence="4" key="1">
    <citation type="submission" date="2019-06" db="EMBL/GenBank/DDBJ databases">
        <authorList>
            <consortium name="Wellcome Sanger Institute Data Sharing"/>
        </authorList>
    </citation>
    <scope>NUCLEOTIDE SEQUENCE [LARGE SCALE GENOMIC DNA]</scope>
</reference>
<dbReference type="GO" id="GO:0051601">
    <property type="term" value="P:exocyst localization"/>
    <property type="evidence" value="ECO:0007669"/>
    <property type="project" value="TreeGrafter"/>
</dbReference>
<dbReference type="InterPro" id="IPR042532">
    <property type="entry name" value="EXOC3/Sec6_C"/>
</dbReference>
<keyword evidence="5" id="KW-1185">Reference proteome</keyword>
<dbReference type="GO" id="GO:0000149">
    <property type="term" value="F:SNARE binding"/>
    <property type="evidence" value="ECO:0007669"/>
    <property type="project" value="TreeGrafter"/>
</dbReference>
<feature type="coiled-coil region" evidence="2">
    <location>
        <begin position="417"/>
        <end position="444"/>
    </location>
</feature>
<proteinExistence type="inferred from homology"/>
<feature type="region of interest" description="Disordered" evidence="3">
    <location>
        <begin position="42"/>
        <end position="105"/>
    </location>
</feature>
<reference evidence="4" key="3">
    <citation type="submission" date="2025-09" db="UniProtKB">
        <authorList>
            <consortium name="Ensembl"/>
        </authorList>
    </citation>
    <scope>IDENTIFICATION</scope>
</reference>
<evidence type="ECO:0000313" key="5">
    <source>
        <dbReference type="Proteomes" id="UP000472271"/>
    </source>
</evidence>
<dbReference type="PANTHER" id="PTHR21292">
    <property type="entry name" value="EXOCYST COMPLEX COMPONENT SEC6-RELATED"/>
    <property type="match status" value="1"/>
</dbReference>
<dbReference type="GO" id="GO:0000145">
    <property type="term" value="C:exocyst"/>
    <property type="evidence" value="ECO:0007669"/>
    <property type="project" value="InterPro"/>
</dbReference>
<evidence type="ECO:0000256" key="1">
    <source>
        <dbReference type="ARBA" id="ARBA00009447"/>
    </source>
</evidence>
<protein>
    <submittedName>
        <fullName evidence="4">Tumor necrosis factor alpha-induced protein 2-like</fullName>
    </submittedName>
</protein>
<name>A0A673BGX5_9TELE</name>
<dbReference type="PANTHER" id="PTHR21292:SF4">
    <property type="entry name" value="TUMOR NECROSIS FACTOR ALPHA-INDUCED PROTEIN 2"/>
    <property type="match status" value="1"/>
</dbReference>
<reference evidence="4" key="2">
    <citation type="submission" date="2025-08" db="UniProtKB">
        <authorList>
            <consortium name="Ensembl"/>
        </authorList>
    </citation>
    <scope>IDENTIFICATION</scope>
</reference>
<evidence type="ECO:0000313" key="4">
    <source>
        <dbReference type="Ensembl" id="ENSSORP00005040524.1"/>
    </source>
</evidence>
<dbReference type="InParanoid" id="A0A673BGX5"/>
<organism evidence="4 5">
    <name type="scientific">Sphaeramia orbicularis</name>
    <name type="common">orbiculate cardinalfish</name>
    <dbReference type="NCBI Taxonomy" id="375764"/>
    <lineage>
        <taxon>Eukaryota</taxon>
        <taxon>Metazoa</taxon>
        <taxon>Chordata</taxon>
        <taxon>Craniata</taxon>
        <taxon>Vertebrata</taxon>
        <taxon>Euteleostomi</taxon>
        <taxon>Actinopterygii</taxon>
        <taxon>Neopterygii</taxon>
        <taxon>Teleostei</taxon>
        <taxon>Neoteleostei</taxon>
        <taxon>Acanthomorphata</taxon>
        <taxon>Gobiaria</taxon>
        <taxon>Kurtiformes</taxon>
        <taxon>Apogonoidei</taxon>
        <taxon>Apogonidae</taxon>
        <taxon>Apogoninae</taxon>
        <taxon>Sphaeramia</taxon>
    </lineage>
</organism>
<dbReference type="Proteomes" id="UP000472271">
    <property type="component" value="Chromosome 22"/>
</dbReference>
<dbReference type="Ensembl" id="ENSSORT00005041567.1">
    <property type="protein sequence ID" value="ENSSORP00005040524.1"/>
    <property type="gene ID" value="ENSSORG00005018915.1"/>
</dbReference>
<keyword evidence="2" id="KW-0175">Coiled coil</keyword>
<evidence type="ECO:0000256" key="3">
    <source>
        <dbReference type="SAM" id="MobiDB-lite"/>
    </source>
</evidence>